<protein>
    <recommendedName>
        <fullName evidence="4">DUF1453 domain-containing protein</fullName>
    </recommendedName>
</protein>
<dbReference type="Pfam" id="PF07301">
    <property type="entry name" value="DUF1453"/>
    <property type="match status" value="1"/>
</dbReference>
<evidence type="ECO:0008006" key="4">
    <source>
        <dbReference type="Google" id="ProtNLM"/>
    </source>
</evidence>
<evidence type="ECO:0000313" key="3">
    <source>
        <dbReference type="Proteomes" id="UP000656813"/>
    </source>
</evidence>
<dbReference type="Proteomes" id="UP000656813">
    <property type="component" value="Unassembled WGS sequence"/>
</dbReference>
<keyword evidence="1" id="KW-1133">Transmembrane helix</keyword>
<keyword evidence="1" id="KW-0812">Transmembrane</keyword>
<feature type="transmembrane region" description="Helical" evidence="1">
    <location>
        <begin position="37"/>
        <end position="54"/>
    </location>
</feature>
<dbReference type="EMBL" id="BMFV01000043">
    <property type="protein sequence ID" value="GGH87830.1"/>
    <property type="molecule type" value="Genomic_DNA"/>
</dbReference>
<feature type="transmembrane region" description="Helical" evidence="1">
    <location>
        <begin position="90"/>
        <end position="112"/>
    </location>
</feature>
<dbReference type="AlphaFoldDB" id="A0A8J3EQP6"/>
<feature type="transmembrane region" description="Helical" evidence="1">
    <location>
        <begin position="145"/>
        <end position="164"/>
    </location>
</feature>
<proteinExistence type="predicted"/>
<sequence>MHQYSTVLIIILIAFAIYRRIRRNIGWQPLSLTRLKIRMVLFVVIGLIFFAGSIMHPLSLISDVIGIAIGIGLAYYGIKHTRFETRGGQWFYQPNTWIGGVVTLLFLGRFLYRFYTMYEIGAFNNTQSTSLSSGNMDAFNLSGSSPWSTGLILIMFAYYIFYYIHLMRKEKDLEQPTTLKED</sequence>
<keyword evidence="1" id="KW-0472">Membrane</keyword>
<evidence type="ECO:0000256" key="1">
    <source>
        <dbReference type="SAM" id="Phobius"/>
    </source>
</evidence>
<reference evidence="2" key="2">
    <citation type="submission" date="2020-09" db="EMBL/GenBank/DDBJ databases">
        <authorList>
            <person name="Sun Q."/>
            <person name="Zhou Y."/>
        </authorList>
    </citation>
    <scope>NUCLEOTIDE SEQUENCE</scope>
    <source>
        <strain evidence="2">CGMCC 1.12777</strain>
    </source>
</reference>
<accession>A0A8J3EQP6</accession>
<comment type="caution">
    <text evidence="2">The sequence shown here is derived from an EMBL/GenBank/DDBJ whole genome shotgun (WGS) entry which is preliminary data.</text>
</comment>
<evidence type="ECO:0000313" key="2">
    <source>
        <dbReference type="EMBL" id="GGH87830.1"/>
    </source>
</evidence>
<organism evidence="2 3">
    <name type="scientific">Pullulanibacillus pueri</name>
    <dbReference type="NCBI Taxonomy" id="1437324"/>
    <lineage>
        <taxon>Bacteria</taxon>
        <taxon>Bacillati</taxon>
        <taxon>Bacillota</taxon>
        <taxon>Bacilli</taxon>
        <taxon>Bacillales</taxon>
        <taxon>Sporolactobacillaceae</taxon>
        <taxon>Pullulanibacillus</taxon>
    </lineage>
</organism>
<gene>
    <name evidence="2" type="ORF">GCM10007096_38750</name>
</gene>
<feature type="transmembrane region" description="Helical" evidence="1">
    <location>
        <begin position="60"/>
        <end position="78"/>
    </location>
</feature>
<name>A0A8J3EQP6_9BACL</name>
<feature type="transmembrane region" description="Helical" evidence="1">
    <location>
        <begin position="6"/>
        <end position="21"/>
    </location>
</feature>
<dbReference type="InterPro" id="IPR058247">
    <property type="entry name" value="DUF1453"/>
</dbReference>
<dbReference type="RefSeq" id="WP_188499029.1">
    <property type="nucleotide sequence ID" value="NZ_BMFV01000043.1"/>
</dbReference>
<keyword evidence="3" id="KW-1185">Reference proteome</keyword>
<reference evidence="2" key="1">
    <citation type="journal article" date="2014" name="Int. J. Syst. Evol. Microbiol.">
        <title>Complete genome sequence of Corynebacterium casei LMG S-19264T (=DSM 44701T), isolated from a smear-ripened cheese.</title>
        <authorList>
            <consortium name="US DOE Joint Genome Institute (JGI-PGF)"/>
            <person name="Walter F."/>
            <person name="Albersmeier A."/>
            <person name="Kalinowski J."/>
            <person name="Ruckert C."/>
        </authorList>
    </citation>
    <scope>NUCLEOTIDE SEQUENCE</scope>
    <source>
        <strain evidence="2">CGMCC 1.12777</strain>
    </source>
</reference>